<proteinExistence type="predicted"/>
<evidence type="ECO:0000313" key="1">
    <source>
        <dbReference type="EMBL" id="OKP78412.1"/>
    </source>
</evidence>
<keyword evidence="2" id="KW-1185">Reference proteome</keyword>
<dbReference type="NCBIfam" id="NF038094">
    <property type="entry name" value="CueP_fam"/>
    <property type="match status" value="1"/>
</dbReference>
<sequence length="187" mass="20344">MRSKVLVAAGIVVVIAIGTYMLAGTTDKNGSSKPDTAAVEMDTPSFKQMVQSYSMRTAQAESASISSTQLIVKESDGKSTTFPLPADEFFVSIAPYVEKTHPCATHNLTGCQGEMVEEEFNISVKDADGTKVMDNQTVKSQPNGFIDLWLPRDQTYQVTIEHDGKKAESEISTFEKDDTCVTTMQLG</sequence>
<dbReference type="RefSeq" id="WP_074109380.1">
    <property type="nucleotide sequence ID" value="NZ_LVWI01000098.1"/>
</dbReference>
<organism evidence="1 2">
    <name type="scientific">Paenibacillus helianthi</name>
    <dbReference type="NCBI Taxonomy" id="1349432"/>
    <lineage>
        <taxon>Bacteria</taxon>
        <taxon>Bacillati</taxon>
        <taxon>Bacillota</taxon>
        <taxon>Bacilli</taxon>
        <taxon>Bacillales</taxon>
        <taxon>Paenibacillaceae</taxon>
        <taxon>Paenibacillus</taxon>
    </lineage>
</organism>
<accession>A0ABX3EEN9</accession>
<reference evidence="1 2" key="1">
    <citation type="submission" date="2016-03" db="EMBL/GenBank/DDBJ databases">
        <authorList>
            <person name="Sant'Anna F.H."/>
            <person name="Ambrosini A."/>
            <person name="Souza R."/>
            <person name="Bach E."/>
            <person name="Fernandes G."/>
            <person name="Balsanelli E."/>
            <person name="Baura V.A."/>
            <person name="Souza E.M."/>
            <person name="Passaglia L."/>
        </authorList>
    </citation>
    <scope>NUCLEOTIDE SEQUENCE [LARGE SCALE GENOMIC DNA]</scope>
    <source>
        <strain evidence="1 2">P26E</strain>
    </source>
</reference>
<evidence type="ECO:0008006" key="3">
    <source>
        <dbReference type="Google" id="ProtNLM"/>
    </source>
</evidence>
<dbReference type="Pfam" id="PF21172">
    <property type="entry name" value="CueP"/>
    <property type="match status" value="1"/>
</dbReference>
<dbReference type="EMBL" id="LVWI01000098">
    <property type="protein sequence ID" value="OKP78412.1"/>
    <property type="molecule type" value="Genomic_DNA"/>
</dbReference>
<dbReference type="InterPro" id="IPR047808">
    <property type="entry name" value="CueP-like"/>
</dbReference>
<gene>
    <name evidence="1" type="ORF">A3844_29040</name>
</gene>
<dbReference type="Proteomes" id="UP000186058">
    <property type="component" value="Unassembled WGS sequence"/>
</dbReference>
<comment type="caution">
    <text evidence="1">The sequence shown here is derived from an EMBL/GenBank/DDBJ whole genome shotgun (WGS) entry which is preliminary data.</text>
</comment>
<dbReference type="Gene3D" id="2.60.40.3700">
    <property type="match status" value="1"/>
</dbReference>
<protein>
    <recommendedName>
        <fullName evidence="3">CueP family metal-binding protein</fullName>
    </recommendedName>
</protein>
<name>A0ABX3EEN9_9BACL</name>
<evidence type="ECO:0000313" key="2">
    <source>
        <dbReference type="Proteomes" id="UP000186058"/>
    </source>
</evidence>